<keyword evidence="1" id="KW-0233">DNA recombination</keyword>
<dbReference type="SUPFAM" id="SSF56349">
    <property type="entry name" value="DNA breaking-rejoining enzymes"/>
    <property type="match status" value="1"/>
</dbReference>
<organism evidence="3 4">
    <name type="scientific">Neobacillus massiliamazoniensis</name>
    <dbReference type="NCBI Taxonomy" id="1499688"/>
    <lineage>
        <taxon>Bacteria</taxon>
        <taxon>Bacillati</taxon>
        <taxon>Bacillota</taxon>
        <taxon>Bacilli</taxon>
        <taxon>Bacillales</taxon>
        <taxon>Bacillaceae</taxon>
        <taxon>Neobacillus</taxon>
    </lineage>
</organism>
<evidence type="ECO:0000313" key="4">
    <source>
        <dbReference type="Proteomes" id="UP000199087"/>
    </source>
</evidence>
<sequence length="117" mass="13481">MPGMTASQKYIQIRGVIDTDALFVTLDGEKMSKRQFQNRVTYYGKQADIKGVRCSFHTFRHTFAKLSVKNGAGIFELQQILGHTSMEMIRVYVNLFSDDVMDKHRTFSPLVNIKVRM</sequence>
<protein>
    <submittedName>
        <fullName evidence="3">Tyrosine recombinase XerD</fullName>
    </submittedName>
</protein>
<evidence type="ECO:0000259" key="2">
    <source>
        <dbReference type="PROSITE" id="PS51898"/>
    </source>
</evidence>
<dbReference type="Pfam" id="PF00589">
    <property type="entry name" value="Phage_integrase"/>
    <property type="match status" value="1"/>
</dbReference>
<dbReference type="PROSITE" id="PS51898">
    <property type="entry name" value="TYR_RECOMBINASE"/>
    <property type="match status" value="1"/>
</dbReference>
<dbReference type="GO" id="GO:0003677">
    <property type="term" value="F:DNA binding"/>
    <property type="evidence" value="ECO:0007669"/>
    <property type="project" value="InterPro"/>
</dbReference>
<proteinExistence type="predicted"/>
<dbReference type="GO" id="GO:0015074">
    <property type="term" value="P:DNA integration"/>
    <property type="evidence" value="ECO:0007669"/>
    <property type="project" value="InterPro"/>
</dbReference>
<dbReference type="EMBL" id="CVRB01000003">
    <property type="protein sequence ID" value="CRK83004.1"/>
    <property type="molecule type" value="Genomic_DNA"/>
</dbReference>
<dbReference type="AlphaFoldDB" id="A0A0U1NY99"/>
<dbReference type="Gene3D" id="1.10.443.10">
    <property type="entry name" value="Intergrase catalytic core"/>
    <property type="match status" value="1"/>
</dbReference>
<dbReference type="InterPro" id="IPR013762">
    <property type="entry name" value="Integrase-like_cat_sf"/>
</dbReference>
<feature type="domain" description="Tyr recombinase" evidence="2">
    <location>
        <begin position="1"/>
        <end position="105"/>
    </location>
</feature>
<dbReference type="STRING" id="1499688.BN000_02959"/>
<evidence type="ECO:0000256" key="1">
    <source>
        <dbReference type="ARBA" id="ARBA00023172"/>
    </source>
</evidence>
<dbReference type="InterPro" id="IPR002104">
    <property type="entry name" value="Integrase_catalytic"/>
</dbReference>
<gene>
    <name evidence="3" type="primary">xerC3</name>
    <name evidence="3" type="ORF">BN000_02959</name>
</gene>
<name>A0A0U1NY99_9BACI</name>
<reference evidence="4" key="1">
    <citation type="submission" date="2015-05" db="EMBL/GenBank/DDBJ databases">
        <authorList>
            <person name="Urmite Genomes"/>
        </authorList>
    </citation>
    <scope>NUCLEOTIDE SEQUENCE [LARGE SCALE GENOMIC DNA]</scope>
    <source>
        <strain evidence="4">LF1</strain>
    </source>
</reference>
<evidence type="ECO:0000313" key="3">
    <source>
        <dbReference type="EMBL" id="CRK83004.1"/>
    </source>
</evidence>
<dbReference type="OrthoDB" id="107900at2"/>
<dbReference type="GO" id="GO:0006310">
    <property type="term" value="P:DNA recombination"/>
    <property type="evidence" value="ECO:0007669"/>
    <property type="project" value="UniProtKB-KW"/>
</dbReference>
<keyword evidence="4" id="KW-1185">Reference proteome</keyword>
<dbReference type="InterPro" id="IPR011010">
    <property type="entry name" value="DNA_brk_join_enz"/>
</dbReference>
<dbReference type="Proteomes" id="UP000199087">
    <property type="component" value="Unassembled WGS sequence"/>
</dbReference>
<accession>A0A0U1NY99</accession>
<dbReference type="CDD" id="cd00397">
    <property type="entry name" value="DNA_BRE_C"/>
    <property type="match status" value="1"/>
</dbReference>